<keyword evidence="2" id="KW-0496">Mitochondrion</keyword>
<proteinExistence type="predicted"/>
<feature type="chain" id="PRO_5007100113" evidence="1">
    <location>
        <begin position="21"/>
        <end position="105"/>
    </location>
</feature>
<protein>
    <submittedName>
        <fullName evidence="2">Uncharacterized protein</fullName>
    </submittedName>
</protein>
<sequence length="105" mass="12248">MYLIAHNVSLILVFPRGCLSLIEKQVTIIYTLQRGQSINEKWYGLCLSKWYGVCLSKWYGLWPPRLMMRVPAAISKECIYRQLSSLMNYYLVRPSFGFGPVTVDY</sequence>
<name>A0A101LV40_PICGL</name>
<geneLocation type="mitochondrion" evidence="2"/>
<accession>A0A101LV40</accession>
<feature type="signal peptide" evidence="1">
    <location>
        <begin position="1"/>
        <end position="20"/>
    </location>
</feature>
<keyword evidence="1" id="KW-0732">Signal</keyword>
<dbReference type="EMBL" id="LKAM01000015">
    <property type="protein sequence ID" value="KUM45902.1"/>
    <property type="molecule type" value="Genomic_DNA"/>
</dbReference>
<comment type="caution">
    <text evidence="2">The sequence shown here is derived from an EMBL/GenBank/DDBJ whole genome shotgun (WGS) entry which is preliminary data.</text>
</comment>
<dbReference type="AlphaFoldDB" id="A0A101LV40"/>
<gene>
    <name evidence="2" type="ORF">ABT39_MTgene2256</name>
</gene>
<evidence type="ECO:0000313" key="2">
    <source>
        <dbReference type="EMBL" id="KUM45902.1"/>
    </source>
</evidence>
<organism evidence="2">
    <name type="scientific">Picea glauca</name>
    <name type="common">White spruce</name>
    <name type="synonym">Pinus glauca</name>
    <dbReference type="NCBI Taxonomy" id="3330"/>
    <lineage>
        <taxon>Eukaryota</taxon>
        <taxon>Viridiplantae</taxon>
        <taxon>Streptophyta</taxon>
        <taxon>Embryophyta</taxon>
        <taxon>Tracheophyta</taxon>
        <taxon>Spermatophyta</taxon>
        <taxon>Pinopsida</taxon>
        <taxon>Pinidae</taxon>
        <taxon>Conifers I</taxon>
        <taxon>Pinales</taxon>
        <taxon>Pinaceae</taxon>
        <taxon>Picea</taxon>
    </lineage>
</organism>
<evidence type="ECO:0000256" key="1">
    <source>
        <dbReference type="SAM" id="SignalP"/>
    </source>
</evidence>
<reference evidence="2" key="1">
    <citation type="journal article" date="2015" name="Genome Biol. Evol.">
        <title>Organellar Genomes of White Spruce (Picea glauca): Assembly and Annotation.</title>
        <authorList>
            <person name="Jackman S.D."/>
            <person name="Warren R.L."/>
            <person name="Gibb E.A."/>
            <person name="Vandervalk B.P."/>
            <person name="Mohamadi H."/>
            <person name="Chu J."/>
            <person name="Raymond A."/>
            <person name="Pleasance S."/>
            <person name="Coope R."/>
            <person name="Wildung M.R."/>
            <person name="Ritland C.E."/>
            <person name="Bousquet J."/>
            <person name="Jones S.J."/>
            <person name="Bohlmann J."/>
            <person name="Birol I."/>
        </authorList>
    </citation>
    <scope>NUCLEOTIDE SEQUENCE [LARGE SCALE GENOMIC DNA]</scope>
    <source>
        <tissue evidence="2">Flushing bud</tissue>
    </source>
</reference>